<evidence type="ECO:0000256" key="2">
    <source>
        <dbReference type="ARBA" id="ARBA00022803"/>
    </source>
</evidence>
<dbReference type="Pfam" id="PF13424">
    <property type="entry name" value="TPR_12"/>
    <property type="match status" value="1"/>
</dbReference>
<gene>
    <name evidence="5" type="ORF">SAMN02746041_00470</name>
</gene>
<feature type="repeat" description="TPR" evidence="3">
    <location>
        <begin position="86"/>
        <end position="119"/>
    </location>
</feature>
<dbReference type="InterPro" id="IPR052346">
    <property type="entry name" value="O-mannosyl-transferase_TMTC"/>
</dbReference>
<dbReference type="EMBL" id="FWXF01000001">
    <property type="protein sequence ID" value="SMC18138.1"/>
    <property type="molecule type" value="Genomic_DNA"/>
</dbReference>
<dbReference type="Gene3D" id="1.25.40.10">
    <property type="entry name" value="Tetratricopeptide repeat domain"/>
    <property type="match status" value="2"/>
</dbReference>
<feature type="signal peptide" evidence="4">
    <location>
        <begin position="1"/>
        <end position="38"/>
    </location>
</feature>
<keyword evidence="6" id="KW-1185">Reference proteome</keyword>
<dbReference type="AlphaFoldDB" id="A0A1W1X339"/>
<evidence type="ECO:0000313" key="6">
    <source>
        <dbReference type="Proteomes" id="UP000192783"/>
    </source>
</evidence>
<dbReference type="PROSITE" id="PS50293">
    <property type="entry name" value="TPR_REGION"/>
    <property type="match status" value="1"/>
</dbReference>
<evidence type="ECO:0000256" key="1">
    <source>
        <dbReference type="ARBA" id="ARBA00022737"/>
    </source>
</evidence>
<feature type="repeat" description="TPR" evidence="3">
    <location>
        <begin position="156"/>
        <end position="189"/>
    </location>
</feature>
<protein>
    <submittedName>
        <fullName evidence="5">Tfp pilus assembly protein PilF</fullName>
    </submittedName>
</protein>
<keyword evidence="2 3" id="KW-0802">TPR repeat</keyword>
<keyword evidence="4" id="KW-0732">Signal</keyword>
<dbReference type="InterPro" id="IPR011990">
    <property type="entry name" value="TPR-like_helical_dom_sf"/>
</dbReference>
<accession>A0A1W1X339</accession>
<dbReference type="Proteomes" id="UP000192783">
    <property type="component" value="Unassembled WGS sequence"/>
</dbReference>
<dbReference type="RefSeq" id="WP_170920282.1">
    <property type="nucleotide sequence ID" value="NZ_FWXF01000001.1"/>
</dbReference>
<keyword evidence="1" id="KW-0677">Repeat</keyword>
<name>A0A1W1X339_9BACT</name>
<dbReference type="SUPFAM" id="SSF48452">
    <property type="entry name" value="TPR-like"/>
    <property type="match status" value="1"/>
</dbReference>
<evidence type="ECO:0000256" key="3">
    <source>
        <dbReference type="PROSITE-ProRule" id="PRU00339"/>
    </source>
</evidence>
<dbReference type="Pfam" id="PF13432">
    <property type="entry name" value="TPR_16"/>
    <property type="match status" value="1"/>
</dbReference>
<dbReference type="STRING" id="1121390.SAMN02746041_00470"/>
<feature type="repeat" description="TPR" evidence="3">
    <location>
        <begin position="120"/>
        <end position="153"/>
    </location>
</feature>
<dbReference type="SMART" id="SM00028">
    <property type="entry name" value="TPR"/>
    <property type="match status" value="6"/>
</dbReference>
<sequence length="275" mass="31410">MRKRRRRVSIFASIFRRGFSPQMFLACVSLFAFCAACAPVQNTADPLTWMGPRKLQELGEKFMAAGDTGQALRYLVAAEKKAPKDPSIHYDLGLAYQERRLEDKALEHLHRAVALQPDYSEAHNALGVLYAKRGQSDKALEHFRRALANPFYRTPHYAYFNMGKIYQEKARYAEALHYFDEAIHFEKGYAQAHLQRGRVLEALGRKGEAKHAYQLAVYYDPDLPEAQFHYGRFLAQEGNWDDAAQAFRRVIRLAPGTSLADAAANYLHTMGFKDE</sequence>
<feature type="chain" id="PRO_5013275155" evidence="4">
    <location>
        <begin position="39"/>
        <end position="275"/>
    </location>
</feature>
<organism evidence="5 6">
    <name type="scientific">Desulfacinum hydrothermale DSM 13146</name>
    <dbReference type="NCBI Taxonomy" id="1121390"/>
    <lineage>
        <taxon>Bacteria</taxon>
        <taxon>Pseudomonadati</taxon>
        <taxon>Thermodesulfobacteriota</taxon>
        <taxon>Syntrophobacteria</taxon>
        <taxon>Syntrophobacterales</taxon>
        <taxon>Syntrophobacteraceae</taxon>
        <taxon>Desulfacinum</taxon>
    </lineage>
</organism>
<evidence type="ECO:0000256" key="4">
    <source>
        <dbReference type="SAM" id="SignalP"/>
    </source>
</evidence>
<feature type="repeat" description="TPR" evidence="3">
    <location>
        <begin position="224"/>
        <end position="257"/>
    </location>
</feature>
<dbReference type="Pfam" id="PF13181">
    <property type="entry name" value="TPR_8"/>
    <property type="match status" value="1"/>
</dbReference>
<proteinExistence type="predicted"/>
<evidence type="ECO:0000313" key="5">
    <source>
        <dbReference type="EMBL" id="SMC18138.1"/>
    </source>
</evidence>
<dbReference type="InterPro" id="IPR019734">
    <property type="entry name" value="TPR_rpt"/>
</dbReference>
<dbReference type="PANTHER" id="PTHR44227:SF3">
    <property type="entry name" value="PROTEIN O-MANNOSYL-TRANSFERASE TMTC4"/>
    <property type="match status" value="1"/>
</dbReference>
<dbReference type="PROSITE" id="PS50005">
    <property type="entry name" value="TPR"/>
    <property type="match status" value="4"/>
</dbReference>
<dbReference type="PANTHER" id="PTHR44227">
    <property type="match status" value="1"/>
</dbReference>
<reference evidence="5 6" key="1">
    <citation type="submission" date="2017-04" db="EMBL/GenBank/DDBJ databases">
        <authorList>
            <person name="Afonso C.L."/>
            <person name="Miller P.J."/>
            <person name="Scott M.A."/>
            <person name="Spackman E."/>
            <person name="Goraichik I."/>
            <person name="Dimitrov K.M."/>
            <person name="Suarez D.L."/>
            <person name="Swayne D.E."/>
        </authorList>
    </citation>
    <scope>NUCLEOTIDE SEQUENCE [LARGE SCALE GENOMIC DNA]</scope>
    <source>
        <strain evidence="5 6">DSM 13146</strain>
    </source>
</reference>